<proteinExistence type="predicted"/>
<accession>A0A8I1YB50</accession>
<dbReference type="Proteomes" id="UP000673383">
    <property type="component" value="Unassembled WGS sequence"/>
</dbReference>
<evidence type="ECO:0000313" key="2">
    <source>
        <dbReference type="EMBL" id="MBP1298324.1"/>
    </source>
</evidence>
<feature type="compositionally biased region" description="Basic and acidic residues" evidence="1">
    <location>
        <begin position="61"/>
        <end position="71"/>
    </location>
</feature>
<dbReference type="AlphaFoldDB" id="A0A8I1YB50"/>
<dbReference type="EMBL" id="JAFICZ010000001">
    <property type="protein sequence ID" value="MBP1298324.1"/>
    <property type="molecule type" value="Genomic_DNA"/>
</dbReference>
<gene>
    <name evidence="2" type="ORF">JOH49_008077</name>
</gene>
<reference evidence="2" key="1">
    <citation type="submission" date="2021-02" db="EMBL/GenBank/DDBJ databases">
        <title>Genomic Encyclopedia of Type Strains, Phase IV (KMG-V): Genome sequencing to study the core and pangenomes of soil and plant-associated prokaryotes.</title>
        <authorList>
            <person name="Whitman W."/>
        </authorList>
    </citation>
    <scope>NUCLEOTIDE SEQUENCE</scope>
    <source>
        <strain evidence="2">USDA 406</strain>
    </source>
</reference>
<feature type="region of interest" description="Disordered" evidence="1">
    <location>
        <begin position="1"/>
        <end position="132"/>
    </location>
</feature>
<evidence type="ECO:0000256" key="1">
    <source>
        <dbReference type="SAM" id="MobiDB-lite"/>
    </source>
</evidence>
<comment type="caution">
    <text evidence="2">The sequence shown here is derived from an EMBL/GenBank/DDBJ whole genome shotgun (WGS) entry which is preliminary data.</text>
</comment>
<protein>
    <submittedName>
        <fullName evidence="2">Uncharacterized protein</fullName>
    </submittedName>
</protein>
<organism evidence="2 3">
    <name type="scientific">Bradyrhizobium elkanii</name>
    <dbReference type="NCBI Taxonomy" id="29448"/>
    <lineage>
        <taxon>Bacteria</taxon>
        <taxon>Pseudomonadati</taxon>
        <taxon>Pseudomonadota</taxon>
        <taxon>Alphaproteobacteria</taxon>
        <taxon>Hyphomicrobiales</taxon>
        <taxon>Nitrobacteraceae</taxon>
        <taxon>Bradyrhizobium</taxon>
    </lineage>
</organism>
<evidence type="ECO:0000313" key="3">
    <source>
        <dbReference type="Proteomes" id="UP000673383"/>
    </source>
</evidence>
<sequence length="222" mass="24487">MGCKAEATSRGRSGAKPCGRQWATLFHHRFPQSGGSPAGLKPPAGQQRSSPSFGSRAISSRSRDRRHDAGPRPRSGFARRSLPERASFIGTPIDDAATSRSSRGRRSPQQSAGGTMLARHIAKTDSARPPRRLQSGALRCARWRGTICISQRVMCTITIIRSARVCFRKTTVQRSVASHLAAQDRADYAANRGVAQRFRLHSSLHRVLRVLRDRTRRIARPS</sequence>
<name>A0A8I1YB50_BRAEL</name>